<organism evidence="1 2">
    <name type="scientific">Kroppenstedtia pulmonis</name>
    <dbReference type="NCBI Taxonomy" id="1380685"/>
    <lineage>
        <taxon>Bacteria</taxon>
        <taxon>Bacillati</taxon>
        <taxon>Bacillota</taxon>
        <taxon>Bacilli</taxon>
        <taxon>Bacillales</taxon>
        <taxon>Thermoactinomycetaceae</taxon>
        <taxon>Kroppenstedtia</taxon>
    </lineage>
</organism>
<proteinExistence type="predicted"/>
<dbReference type="KEGG" id="kpul:GXN76_03365"/>
<name>A0A7D4B1G6_9BACL</name>
<evidence type="ECO:0008006" key="3">
    <source>
        <dbReference type="Google" id="ProtNLM"/>
    </source>
</evidence>
<dbReference type="Proteomes" id="UP000503088">
    <property type="component" value="Chromosome"/>
</dbReference>
<reference evidence="1 2" key="1">
    <citation type="submission" date="2020-01" db="EMBL/GenBank/DDBJ databases">
        <authorList>
            <person name="Gulvik C.A."/>
            <person name="Batra D.G."/>
        </authorList>
    </citation>
    <scope>NUCLEOTIDE SEQUENCE [LARGE SCALE GENOMIC DNA]</scope>
    <source>
        <strain evidence="1 2">W9323</strain>
    </source>
</reference>
<sequence length="452" mass="51249">MKQVALALLFIGTLVPFATSCEKKEEPTLSEAKKVITTLLPQSATRITPPEPGKKDILLKDLNGDGVSEIVSFYEKKEQPDQIYILIAQKRDTHNWDSVTFSEQGSDLVYGDLQDLTGDGKANIILGFQRKQEDKRVLKVFSFQQGKPKADITHHYDLLAVGDLDRDQKNELLLINNRKGSNGNTHLSIRLFDGLQPTDQLDVTGFQGEVAAHALIGKIDSNRSGLFVNMIDKAQTGKTTIFTYEKGKLKNLFPPGFPEEEKLLQAYPAVVKDVNQDGIVDIPTLIRPPLNEALSLRETVWITQWNRITEDNQFQLVQESVENSLPGLRFVIPDKWNNQVTAMTNPIPYGDSINFVYVGKKSFLPSILILESYPKQHWKQAKKRYKQKNIKHRILGKRKDRVYTVIHPMEQSDAQETIPEEIKGLSLTQSELEEHIQFFSDKEFPAAKNQLP</sequence>
<dbReference type="InterPro" id="IPR028994">
    <property type="entry name" value="Integrin_alpha_N"/>
</dbReference>
<dbReference type="SUPFAM" id="SSF69318">
    <property type="entry name" value="Integrin alpha N-terminal domain"/>
    <property type="match status" value="1"/>
</dbReference>
<protein>
    <recommendedName>
        <fullName evidence="3">VCBS repeat-containing protein</fullName>
    </recommendedName>
</protein>
<evidence type="ECO:0000313" key="2">
    <source>
        <dbReference type="Proteomes" id="UP000503088"/>
    </source>
</evidence>
<dbReference type="EMBL" id="CP048104">
    <property type="protein sequence ID" value="QKG83606.1"/>
    <property type="molecule type" value="Genomic_DNA"/>
</dbReference>
<keyword evidence="2" id="KW-1185">Reference proteome</keyword>
<evidence type="ECO:0000313" key="1">
    <source>
        <dbReference type="EMBL" id="QKG83606.1"/>
    </source>
</evidence>
<gene>
    <name evidence="1" type="ORF">GXN76_03365</name>
</gene>
<dbReference type="PROSITE" id="PS51257">
    <property type="entry name" value="PROKAR_LIPOPROTEIN"/>
    <property type="match status" value="1"/>
</dbReference>
<dbReference type="AlphaFoldDB" id="A0A7D4B1G6"/>
<accession>A0A7D4B1G6</accession>
<dbReference type="RefSeq" id="WP_173220509.1">
    <property type="nucleotide sequence ID" value="NZ_CP048104.1"/>
</dbReference>